<keyword evidence="2" id="KW-0560">Oxidoreductase</keyword>
<proteinExistence type="predicted"/>
<evidence type="ECO:0000313" key="2">
    <source>
        <dbReference type="EMBL" id="EET43008.1"/>
    </source>
</evidence>
<dbReference type="NCBIfam" id="TIGR03950">
    <property type="entry name" value="sidero_Fe_reduc"/>
    <property type="match status" value="1"/>
</dbReference>
<evidence type="ECO:0000259" key="1">
    <source>
        <dbReference type="Pfam" id="PF11575"/>
    </source>
</evidence>
<name>C6M9L3_NEISI</name>
<dbReference type="EC" id="1.-.-.-" evidence="2"/>
<dbReference type="InterPro" id="IPR024726">
    <property type="entry name" value="FhuF_C"/>
</dbReference>
<accession>C6M9L3</accession>
<keyword evidence="3" id="KW-1185">Reference proteome</keyword>
<comment type="caution">
    <text evidence="2">The sequence shown here is derived from an EMBL/GenBank/DDBJ whole genome shotgun (WGS) entry which is preliminary data.</text>
</comment>
<dbReference type="RefSeq" id="WP_003761360.1">
    <property type="nucleotide sequence ID" value="NZ_ACKO02000029.1"/>
</dbReference>
<dbReference type="AlphaFoldDB" id="C6M9L3"/>
<dbReference type="eggNOG" id="ENOG5032RM3">
    <property type="taxonomic scope" value="Bacteria"/>
</dbReference>
<dbReference type="GO" id="GO:0051537">
    <property type="term" value="F:2 iron, 2 sulfur cluster binding"/>
    <property type="evidence" value="ECO:0007669"/>
    <property type="project" value="InterPro"/>
</dbReference>
<dbReference type="Pfam" id="PF11575">
    <property type="entry name" value="FhuF_C"/>
    <property type="match status" value="1"/>
</dbReference>
<reference evidence="2" key="1">
    <citation type="submission" date="2009-07" db="EMBL/GenBank/DDBJ databases">
        <authorList>
            <person name="Weinstock G."/>
            <person name="Sodergren E."/>
            <person name="Clifton S."/>
            <person name="Fulton L."/>
            <person name="Fulton B."/>
            <person name="Courtney L."/>
            <person name="Fronick C."/>
            <person name="Harrison M."/>
            <person name="Strong C."/>
            <person name="Farmer C."/>
            <person name="Delahaunty K."/>
            <person name="Markovic C."/>
            <person name="Hall O."/>
            <person name="Minx P."/>
            <person name="Tomlinson C."/>
            <person name="Mitreva M."/>
            <person name="Nelson J."/>
            <person name="Hou S."/>
            <person name="Wollam A."/>
            <person name="Pepin K.H."/>
            <person name="Johnson M."/>
            <person name="Bhonagiri V."/>
            <person name="Nash W.E."/>
            <person name="Warren W."/>
            <person name="Chinwalla A."/>
            <person name="Mardis E.R."/>
            <person name="Wilson R.K."/>
        </authorList>
    </citation>
    <scope>NUCLEOTIDE SEQUENCE [LARGE SCALE GENOMIC DNA]</scope>
    <source>
        <strain evidence="2">ATCC 29256</strain>
    </source>
</reference>
<protein>
    <submittedName>
        <fullName evidence="2">Siderophore ferric iron reductase, AHA_1954 family</fullName>
        <ecNumber evidence="2">1.-.-.-</ecNumber>
    </submittedName>
</protein>
<gene>
    <name evidence="2" type="ORF">NEISICOT_03240</name>
</gene>
<dbReference type="Proteomes" id="UP000005365">
    <property type="component" value="Unassembled WGS sequence"/>
</dbReference>
<dbReference type="InterPro" id="IPR023998">
    <property type="entry name" value="FCR-like"/>
</dbReference>
<evidence type="ECO:0000313" key="3">
    <source>
        <dbReference type="Proteomes" id="UP000005365"/>
    </source>
</evidence>
<feature type="domain" description="Ferric siderophore reductase C-terminal" evidence="1">
    <location>
        <begin position="210"/>
        <end position="228"/>
    </location>
</feature>
<dbReference type="GO" id="GO:0016491">
    <property type="term" value="F:oxidoreductase activity"/>
    <property type="evidence" value="ECO:0007669"/>
    <property type="project" value="UniProtKB-KW"/>
</dbReference>
<sequence>MSLPNTLAIQDIIRFCVLALPALDGDARPSETEADSREAEIMASAFGRLSVAHPEAGAVYWACRTWLLWMWQPVYLGVWAASVKGASPDFSGFAHTFDGLFTARFGIAVQDCTVRLRQEAVSRTATDLKAYLYASLPLIRPHYPLGAKLAEYFLGDAVLKALSAAHALRLLSRGETEMLARQWQDALAVRCNGALVWDGETQGFQAQLAACCQHYRREDGEFCSGCPKTRP</sequence>
<organism evidence="2 3">
    <name type="scientific">Neisseria sicca ATCC 29256</name>
    <dbReference type="NCBI Taxonomy" id="547045"/>
    <lineage>
        <taxon>Bacteria</taxon>
        <taxon>Pseudomonadati</taxon>
        <taxon>Pseudomonadota</taxon>
        <taxon>Betaproteobacteria</taxon>
        <taxon>Neisseriales</taxon>
        <taxon>Neisseriaceae</taxon>
        <taxon>Neisseria</taxon>
    </lineage>
</organism>
<dbReference type="EMBL" id="ACKO02000029">
    <property type="protein sequence ID" value="EET43008.1"/>
    <property type="molecule type" value="Genomic_DNA"/>
</dbReference>